<evidence type="ECO:0000313" key="7">
    <source>
        <dbReference type="EMBL" id="MQL72391.1"/>
    </source>
</evidence>
<accession>A0A843TN47</accession>
<feature type="compositionally biased region" description="Acidic residues" evidence="4">
    <location>
        <begin position="591"/>
        <end position="601"/>
    </location>
</feature>
<comment type="subcellular location">
    <subcellularLocation>
        <location evidence="1">Nucleus</location>
        <location evidence="1">Nucleolus</location>
    </subcellularLocation>
</comment>
<dbReference type="GO" id="GO:0000462">
    <property type="term" value="P:maturation of SSU-rRNA from tricistronic rRNA transcript (SSU-rRNA, 5.8S rRNA, LSU-rRNA)"/>
    <property type="evidence" value="ECO:0007669"/>
    <property type="project" value="TreeGrafter"/>
</dbReference>
<evidence type="ECO:0000259" key="5">
    <source>
        <dbReference type="Pfam" id="PF06862"/>
    </source>
</evidence>
<evidence type="ECO:0008006" key="9">
    <source>
        <dbReference type="Google" id="ProtNLM"/>
    </source>
</evidence>
<gene>
    <name evidence="7" type="ORF">Taro_004767</name>
</gene>
<evidence type="ECO:0000256" key="3">
    <source>
        <dbReference type="ARBA" id="ARBA00023242"/>
    </source>
</evidence>
<dbReference type="EMBL" id="NMUH01000129">
    <property type="protein sequence ID" value="MQL72391.1"/>
    <property type="molecule type" value="Genomic_DNA"/>
</dbReference>
<feature type="compositionally biased region" description="Low complexity" evidence="4">
    <location>
        <begin position="13"/>
        <end position="26"/>
    </location>
</feature>
<feature type="region of interest" description="Disordered" evidence="4">
    <location>
        <begin position="1"/>
        <end position="50"/>
    </location>
</feature>
<comment type="similarity">
    <text evidence="2">Belongs to the UTP25 family.</text>
</comment>
<feature type="region of interest" description="Disordered" evidence="4">
    <location>
        <begin position="533"/>
        <end position="576"/>
    </location>
</feature>
<evidence type="ECO:0000256" key="4">
    <source>
        <dbReference type="SAM" id="MobiDB-lite"/>
    </source>
</evidence>
<comment type="caution">
    <text evidence="7">The sequence shown here is derived from an EMBL/GenBank/DDBJ whole genome shotgun (WGS) entry which is preliminary data.</text>
</comment>
<evidence type="ECO:0000259" key="6">
    <source>
        <dbReference type="Pfam" id="PF22916"/>
    </source>
</evidence>
<dbReference type="PANTHER" id="PTHR12933">
    <property type="entry name" value="ORF PROTEIN-RELATED"/>
    <property type="match status" value="1"/>
</dbReference>
<dbReference type="OrthoDB" id="10264378at2759"/>
<evidence type="ECO:0000313" key="8">
    <source>
        <dbReference type="Proteomes" id="UP000652761"/>
    </source>
</evidence>
<organism evidence="7 8">
    <name type="scientific">Colocasia esculenta</name>
    <name type="common">Wild taro</name>
    <name type="synonym">Arum esculentum</name>
    <dbReference type="NCBI Taxonomy" id="4460"/>
    <lineage>
        <taxon>Eukaryota</taxon>
        <taxon>Viridiplantae</taxon>
        <taxon>Streptophyta</taxon>
        <taxon>Embryophyta</taxon>
        <taxon>Tracheophyta</taxon>
        <taxon>Spermatophyta</taxon>
        <taxon>Magnoliopsida</taxon>
        <taxon>Liliopsida</taxon>
        <taxon>Araceae</taxon>
        <taxon>Aroideae</taxon>
        <taxon>Colocasieae</taxon>
        <taxon>Colocasia</taxon>
    </lineage>
</organism>
<feature type="region of interest" description="Disordered" evidence="4">
    <location>
        <begin position="588"/>
        <end position="623"/>
    </location>
</feature>
<evidence type="ECO:0000256" key="1">
    <source>
        <dbReference type="ARBA" id="ARBA00004604"/>
    </source>
</evidence>
<feature type="domain" description="UTP25 C-terminal" evidence="5">
    <location>
        <begin position="1090"/>
        <end position="1244"/>
    </location>
</feature>
<feature type="domain" description="UTP25 NTP hydrolase-like" evidence="6">
    <location>
        <begin position="721"/>
        <end position="886"/>
    </location>
</feature>
<dbReference type="GO" id="GO:0019843">
    <property type="term" value="F:rRNA binding"/>
    <property type="evidence" value="ECO:0007669"/>
    <property type="project" value="TreeGrafter"/>
</dbReference>
<dbReference type="GO" id="GO:0032040">
    <property type="term" value="C:small-subunit processome"/>
    <property type="evidence" value="ECO:0007669"/>
    <property type="project" value="TreeGrafter"/>
</dbReference>
<dbReference type="InterPro" id="IPR053939">
    <property type="entry name" value="UTP25_C"/>
</dbReference>
<feature type="region of interest" description="Disordered" evidence="4">
    <location>
        <begin position="86"/>
        <end position="108"/>
    </location>
</feature>
<feature type="compositionally biased region" description="Low complexity" evidence="4">
    <location>
        <begin position="555"/>
        <end position="564"/>
    </location>
</feature>
<dbReference type="Pfam" id="PF06862">
    <property type="entry name" value="Utp25_C"/>
    <property type="match status" value="1"/>
</dbReference>
<keyword evidence="8" id="KW-1185">Reference proteome</keyword>
<feature type="domain" description="UTP25 NTP hydrolase-like" evidence="6">
    <location>
        <begin position="953"/>
        <end position="1079"/>
    </location>
</feature>
<name>A0A843TN47_COLES</name>
<proteinExistence type="inferred from homology"/>
<protein>
    <recommendedName>
        <fullName evidence="9">U3 small nucleolar RNA-associated protein 25</fullName>
    </recommendedName>
</protein>
<feature type="compositionally biased region" description="Acidic residues" evidence="4">
    <location>
        <begin position="611"/>
        <end position="621"/>
    </location>
</feature>
<dbReference type="InterPro" id="IPR053940">
    <property type="entry name" value="UTP25_NTPase-like"/>
</dbReference>
<feature type="region of interest" description="Disordered" evidence="4">
    <location>
        <begin position="839"/>
        <end position="866"/>
    </location>
</feature>
<feature type="compositionally biased region" description="Basic and acidic residues" evidence="4">
    <location>
        <begin position="847"/>
        <end position="866"/>
    </location>
</feature>
<feature type="compositionally biased region" description="Basic and acidic residues" evidence="4">
    <location>
        <begin position="535"/>
        <end position="554"/>
    </location>
</feature>
<sequence>MFVRHLPTPPTLPSTFTKPSTIKPSIIKPPPTITLTTTPPTPPTPLATEPEQPLAVTPITQPPAIQPSITPPQSIQLSTTPIISPLVRRSRREFSRSKKSRQHQKEVPRPGMLFKIPEFIPRISVIICIPGMLFQHHDFIHRMSVIVHTPGTSLEQKSPPPTLAVKRPLKNMPIISIPVASRHRFQILIGNLSLKALVTPHTVVVNLPTLVRGSASQIVLTHSKVKSLAQSITHGVVPLSISNIIQALGTVPLLLLPNYAVEPPTFSSSIISTGLPLTLETPMEANASLLLPPTLPVELPTLSINYISRGLPLLDLFTPARATTMQIVHTHFEAKPLAQSTTQARGMPPLMSHDAFLGHSSFIVASDIAGGTPTLSLNSIPRELSLFIETSTEVNNFPLIFEGRSIQRRRARPSARWARYVRRYLRFYQISGESGKLQLFMTVMGKHHVGIKRKVTTKGFKRTNMQESTKDRKKVRCVDDKCIPAFHPYSPHSESISEESLESIPFDQKLQQERPMFDNLLKVLSSASRSLSDAYKMRQREQEGANGTEDEKSTSESSSVSEVEYYSEEGYNADSGQQKLNLLERKHAMEEQEASETDNSEESGSNHEQDVESDDGNDYADESVGRSSFHDHFGLALRLEEIDDLMKKIRKFKWEIPALDSSMSSKCVGTGECFLKDIGSDLQYGLLLKLYKHWLKEYEASGARNFHSSRQRQFFSLCNSYRDIMHCNKKPFYLKGVQEDSSVMDAYIIHAINHVFRTRDIVIKNDARLSKDEGSTKDELLLGDDFRDQGFTRPKVLFLLPYRSFAFRLVKRLIRLTPLSKKGNVEHLGRFCNEFGNGEDALPNNAHEPEKSKEAESRRSRKPEDHQILFGGNNDDCFVMGIKFTRWLLDVDLPKHGRSFLDVSLPSSGCITETNHPKRCKFVGKKEKKVGEQEKKINYLPHAIERVSRSLVCRRSIRLYGDFYSCDMIVASPLGLSKKIAETTKEKEKDVDYLSSIEVLIIDHADVIAMQNWSHLTTVVEQLNHLPSKQHRTDFMRVRQWYLDGQARFYRQTILLGSFLSPDMNSLFNRLCVNLEGKIKLVHTHKGVLPKILLPVRQVYERFDASSIDEIDDARFDYFVKKVFPKMKDSIQGGIMLFISSYLDFVRIRNFLKSQNASLCLLGEYTKQSDISRARVWFFQGSRKIMLYTERAHFYHRYKIRGIQNLLIYSLPERKDFYHEVLNMLDESKSMTCNVLFSRFDHLRVRFGLIC</sequence>
<dbReference type="PANTHER" id="PTHR12933:SF0">
    <property type="entry name" value="U3 SMALL NUCLEOLAR RNA-ASSOCIATED PROTEIN 25 HOMOLOG"/>
    <property type="match status" value="1"/>
</dbReference>
<dbReference type="InterPro" id="IPR010678">
    <property type="entry name" value="UTP25"/>
</dbReference>
<reference evidence="7" key="1">
    <citation type="submission" date="2017-07" db="EMBL/GenBank/DDBJ databases">
        <title>Taro Niue Genome Assembly and Annotation.</title>
        <authorList>
            <person name="Atibalentja N."/>
            <person name="Keating K."/>
            <person name="Fields C.J."/>
        </authorList>
    </citation>
    <scope>NUCLEOTIDE SEQUENCE</scope>
    <source>
        <strain evidence="7">Niue_2</strain>
        <tissue evidence="7">Leaf</tissue>
    </source>
</reference>
<evidence type="ECO:0000256" key="2">
    <source>
        <dbReference type="ARBA" id="ARBA00009223"/>
    </source>
</evidence>
<dbReference type="Proteomes" id="UP000652761">
    <property type="component" value="Unassembled WGS sequence"/>
</dbReference>
<dbReference type="AlphaFoldDB" id="A0A843TN47"/>
<keyword evidence="3" id="KW-0539">Nucleus</keyword>
<dbReference type="Pfam" id="PF22916">
    <property type="entry name" value="UTP25_NTPase-like"/>
    <property type="match status" value="2"/>
</dbReference>
<dbReference type="GO" id="GO:0034511">
    <property type="term" value="F:U3 snoRNA binding"/>
    <property type="evidence" value="ECO:0007669"/>
    <property type="project" value="InterPro"/>
</dbReference>